<feature type="chain" id="PRO_5021825714" description="GTA TIM-barrel-like domain-containing protein" evidence="1">
    <location>
        <begin position="22"/>
        <end position="361"/>
    </location>
</feature>
<evidence type="ECO:0008006" key="4">
    <source>
        <dbReference type="Google" id="ProtNLM"/>
    </source>
</evidence>
<dbReference type="InterPro" id="IPR017853">
    <property type="entry name" value="GH"/>
</dbReference>
<dbReference type="SUPFAM" id="SSF51445">
    <property type="entry name" value="(Trans)glycosidases"/>
    <property type="match status" value="1"/>
</dbReference>
<dbReference type="KEGG" id="pbap:Pla133_34090"/>
<dbReference type="CDD" id="cd19608">
    <property type="entry name" value="GH113_mannanase-like"/>
    <property type="match status" value="1"/>
</dbReference>
<accession>A0A518BN01</accession>
<gene>
    <name evidence="2" type="ORF">Pla133_34090</name>
</gene>
<sequence precursor="true">MRRRIASLLGLVATLSSSVPSDEAPAPPAGLEHVRGMTVSCHGSGQSWASDEFAAELDELLGIGCNWIAIHPYASIGADGEVRWREIDPEHPPEWLARPLREARDRGIGLLIKPHLAYWGSPFAWRGEIDFEPGPTRERFWTTYSEWIRTLARTCSDADGFVVGTELGLMEVDEERWRELIDEVRALTDAPLTYAANWDRFESLGFWDALDAVGVQAYFPLAGTNLPEPAAAELTAAWEPWIAKLRAVHERTGKPVVLTELGYPRSLVAAVEPWASGATRGPGEARACALQERCLGVALARLGPERDWLRGAFLWKCFPGQGGWAHDGDFAIERPELRAVVQAEWGRRTPPFPRAERRTPQ</sequence>
<keyword evidence="1" id="KW-0732">Signal</keyword>
<name>A0A518BN01_9BACT</name>
<evidence type="ECO:0000313" key="3">
    <source>
        <dbReference type="Proteomes" id="UP000316921"/>
    </source>
</evidence>
<dbReference type="EMBL" id="CP036287">
    <property type="protein sequence ID" value="QDU68313.1"/>
    <property type="molecule type" value="Genomic_DNA"/>
</dbReference>
<keyword evidence="3" id="KW-1185">Reference proteome</keyword>
<dbReference type="RefSeq" id="WP_145067215.1">
    <property type="nucleotide sequence ID" value="NZ_CP036287.1"/>
</dbReference>
<dbReference type="Pfam" id="PF22612">
    <property type="entry name" value="GH113"/>
    <property type="match status" value="1"/>
</dbReference>
<evidence type="ECO:0000313" key="2">
    <source>
        <dbReference type="EMBL" id="QDU68313.1"/>
    </source>
</evidence>
<feature type="signal peptide" evidence="1">
    <location>
        <begin position="1"/>
        <end position="21"/>
    </location>
</feature>
<proteinExistence type="predicted"/>
<protein>
    <recommendedName>
        <fullName evidence="4">GTA TIM-barrel-like domain-containing protein</fullName>
    </recommendedName>
</protein>
<dbReference type="Gene3D" id="3.20.20.80">
    <property type="entry name" value="Glycosidases"/>
    <property type="match status" value="1"/>
</dbReference>
<organism evidence="2 3">
    <name type="scientific">Engelhardtia mirabilis</name>
    <dbReference type="NCBI Taxonomy" id="2528011"/>
    <lineage>
        <taxon>Bacteria</taxon>
        <taxon>Pseudomonadati</taxon>
        <taxon>Planctomycetota</taxon>
        <taxon>Planctomycetia</taxon>
        <taxon>Planctomycetia incertae sedis</taxon>
        <taxon>Engelhardtia</taxon>
    </lineage>
</organism>
<reference evidence="2 3" key="1">
    <citation type="submission" date="2019-02" db="EMBL/GenBank/DDBJ databases">
        <title>Deep-cultivation of Planctomycetes and their phenomic and genomic characterization uncovers novel biology.</title>
        <authorList>
            <person name="Wiegand S."/>
            <person name="Jogler M."/>
            <person name="Boedeker C."/>
            <person name="Pinto D."/>
            <person name="Vollmers J."/>
            <person name="Rivas-Marin E."/>
            <person name="Kohn T."/>
            <person name="Peeters S.H."/>
            <person name="Heuer A."/>
            <person name="Rast P."/>
            <person name="Oberbeckmann S."/>
            <person name="Bunk B."/>
            <person name="Jeske O."/>
            <person name="Meyerdierks A."/>
            <person name="Storesund J.E."/>
            <person name="Kallscheuer N."/>
            <person name="Luecker S."/>
            <person name="Lage O.M."/>
            <person name="Pohl T."/>
            <person name="Merkel B.J."/>
            <person name="Hornburger P."/>
            <person name="Mueller R.-W."/>
            <person name="Bruemmer F."/>
            <person name="Labrenz M."/>
            <person name="Spormann A.M."/>
            <person name="Op den Camp H."/>
            <person name="Overmann J."/>
            <person name="Amann R."/>
            <person name="Jetten M.S.M."/>
            <person name="Mascher T."/>
            <person name="Medema M.H."/>
            <person name="Devos D.P."/>
            <person name="Kaster A.-K."/>
            <person name="Ovreas L."/>
            <person name="Rohde M."/>
            <person name="Galperin M.Y."/>
            <person name="Jogler C."/>
        </authorList>
    </citation>
    <scope>NUCLEOTIDE SEQUENCE [LARGE SCALE GENOMIC DNA]</scope>
    <source>
        <strain evidence="2 3">Pla133</strain>
    </source>
</reference>
<dbReference type="Proteomes" id="UP000316921">
    <property type="component" value="Chromosome"/>
</dbReference>
<dbReference type="InterPro" id="IPR055151">
    <property type="entry name" value="GH113"/>
</dbReference>
<evidence type="ECO:0000256" key="1">
    <source>
        <dbReference type="SAM" id="SignalP"/>
    </source>
</evidence>
<dbReference type="AlphaFoldDB" id="A0A518BN01"/>